<accession>A0AA38P3Z3</accession>
<evidence type="ECO:0000313" key="1">
    <source>
        <dbReference type="EMBL" id="KAJ3835633.1"/>
    </source>
</evidence>
<keyword evidence="2" id="KW-1185">Reference proteome</keyword>
<comment type="caution">
    <text evidence="1">The sequence shown here is derived from an EMBL/GenBank/DDBJ whole genome shotgun (WGS) entry which is preliminary data.</text>
</comment>
<dbReference type="Proteomes" id="UP001163846">
    <property type="component" value="Unassembled WGS sequence"/>
</dbReference>
<protein>
    <submittedName>
        <fullName evidence="1">Uncharacterized protein</fullName>
    </submittedName>
</protein>
<reference evidence="1" key="1">
    <citation type="submission" date="2022-08" db="EMBL/GenBank/DDBJ databases">
        <authorList>
            <consortium name="DOE Joint Genome Institute"/>
            <person name="Min B."/>
            <person name="Riley R."/>
            <person name="Sierra-Patev S."/>
            <person name="Naranjo-Ortiz M."/>
            <person name="Looney B."/>
            <person name="Konkel Z."/>
            <person name="Slot J.C."/>
            <person name="Sakamoto Y."/>
            <person name="Steenwyk J.L."/>
            <person name="Rokas A."/>
            <person name="Carro J."/>
            <person name="Camarero S."/>
            <person name="Ferreira P."/>
            <person name="Molpeceres G."/>
            <person name="Ruiz-Duenas F.J."/>
            <person name="Serrano A."/>
            <person name="Henrissat B."/>
            <person name="Drula E."/>
            <person name="Hughes K.W."/>
            <person name="Mata J.L."/>
            <person name="Ishikawa N.K."/>
            <person name="Vargas-Isla R."/>
            <person name="Ushijima S."/>
            <person name="Smith C.A."/>
            <person name="Ahrendt S."/>
            <person name="Andreopoulos W."/>
            <person name="He G."/>
            <person name="Labutti K."/>
            <person name="Lipzen A."/>
            <person name="Ng V."/>
            <person name="Sandor L."/>
            <person name="Barry K."/>
            <person name="Martinez A.T."/>
            <person name="Xiao Y."/>
            <person name="Gibbons J.G."/>
            <person name="Terashima K."/>
            <person name="Hibbett D.S."/>
            <person name="Grigoriev I.V."/>
        </authorList>
    </citation>
    <scope>NUCLEOTIDE SEQUENCE</scope>
    <source>
        <strain evidence="1">TFB9207</strain>
    </source>
</reference>
<evidence type="ECO:0000313" key="2">
    <source>
        <dbReference type="Proteomes" id="UP001163846"/>
    </source>
</evidence>
<name>A0AA38P3Z3_9AGAR</name>
<gene>
    <name evidence="1" type="ORF">F5878DRAFT_711954</name>
</gene>
<dbReference type="EMBL" id="MU806392">
    <property type="protein sequence ID" value="KAJ3835633.1"/>
    <property type="molecule type" value="Genomic_DNA"/>
</dbReference>
<dbReference type="AlphaFoldDB" id="A0AA38P3Z3"/>
<sequence length="340" mass="38585">MLLILSFDWRLLSSRLPRSLLLATCLLNTFVAAPTPAIRCELKLEQRATDDGSLLLCLAFREPAGKSVCSARSPAVASWSWNQIQQPVSLGFVYFGTLERMDHTLNTLPRGPTTLGESTPWEYIDGIIALLSRSGLIVDDGIKKHWEETLYNALHTPLKVWEYKLKANSKRTGDVRLRVGDKVKEFSHEDKVTSPKLSKEVFSGVVHFRDGAAMERAFEKARSKSETDPPLPLPKWFTELVSKGEIKLDSNSKLPDWVFPLLRLHEFIKLLSNEDGGWTCYKPGVKAITADTWKDWEDFMKKQVTTLAEQKKLRKAANDRYRDSLRDFVEQAMKTSNSSP</sequence>
<organism evidence="1 2">
    <name type="scientific">Lentinula raphanica</name>
    <dbReference type="NCBI Taxonomy" id="153919"/>
    <lineage>
        <taxon>Eukaryota</taxon>
        <taxon>Fungi</taxon>
        <taxon>Dikarya</taxon>
        <taxon>Basidiomycota</taxon>
        <taxon>Agaricomycotina</taxon>
        <taxon>Agaricomycetes</taxon>
        <taxon>Agaricomycetidae</taxon>
        <taxon>Agaricales</taxon>
        <taxon>Marasmiineae</taxon>
        <taxon>Omphalotaceae</taxon>
        <taxon>Lentinula</taxon>
    </lineage>
</organism>
<proteinExistence type="predicted"/>